<sequence>MLARSDETSDAEMVSAAAGESGTRGDAFDRAQRHSRRVRVLKFAVPLLAAAIAIAFPVYSYLAAPVSISVQAEGTAFSDGKLVMANPKLNGFTKQKLPYSLTAIRATQDVGKQGIIDLEGINAKLPVASDNVVSVNAAHGIYNRDANTMDLTSDVSVTTSDGMEAKFKSVFLDMGKGSMKTDNPVDVSRAGSRITADSMSVEENGKVVVFENRVRVNIEAASLKAAEAKSGEQNASQ</sequence>
<keyword evidence="2" id="KW-1133">Transmembrane helix</keyword>
<comment type="caution">
    <text evidence="3">The sequence shown here is derived from an EMBL/GenBank/DDBJ whole genome shotgun (WGS) entry which is preliminary data.</text>
</comment>
<keyword evidence="2" id="KW-0472">Membrane</keyword>
<evidence type="ECO:0000313" key="3">
    <source>
        <dbReference type="EMBL" id="KUM26779.1"/>
    </source>
</evidence>
<keyword evidence="2" id="KW-0812">Transmembrane</keyword>
<dbReference type="OrthoDB" id="7873824at2"/>
<feature type="region of interest" description="Disordered" evidence="1">
    <location>
        <begin position="1"/>
        <end position="30"/>
    </location>
</feature>
<accession>A0A101KTU1</accession>
<evidence type="ECO:0000256" key="1">
    <source>
        <dbReference type="SAM" id="MobiDB-lite"/>
    </source>
</evidence>
<dbReference type="Pfam" id="PF06835">
    <property type="entry name" value="LptC"/>
    <property type="match status" value="1"/>
</dbReference>
<reference evidence="3 4" key="1">
    <citation type="submission" date="2015-12" db="EMBL/GenBank/DDBJ databases">
        <title>Draft genome sequence of Mesorhizobium sp. UFLA 01-765, a multitolerant efficient symbiont and plant-growth promoting strain isolated from Zn-mining soil using Leucaena leucocephala as a trap plant.</title>
        <authorList>
            <person name="Rangel W.M."/>
            <person name="Thijs S."/>
            <person name="Longatti S.M."/>
            <person name="Moreira F.M."/>
            <person name="Weyens N."/>
            <person name="Vangronsveld J."/>
            <person name="Van Hamme J.D."/>
            <person name="Bottos E.M."/>
            <person name="Rineau F."/>
        </authorList>
    </citation>
    <scope>NUCLEOTIDE SEQUENCE [LARGE SCALE GENOMIC DNA]</scope>
    <source>
        <strain evidence="3 4">UFLA 01-765</strain>
    </source>
</reference>
<evidence type="ECO:0000256" key="2">
    <source>
        <dbReference type="SAM" id="Phobius"/>
    </source>
</evidence>
<dbReference type="Proteomes" id="UP000053176">
    <property type="component" value="Unassembled WGS sequence"/>
</dbReference>
<protein>
    <submittedName>
        <fullName evidence="3">LPS export ABC transporter periplasmic protein LptC</fullName>
    </submittedName>
</protein>
<proteinExistence type="predicted"/>
<dbReference type="InterPro" id="IPR026265">
    <property type="entry name" value="LptC"/>
</dbReference>
<gene>
    <name evidence="3" type="ORF">AU467_19870</name>
</gene>
<feature type="transmembrane region" description="Helical" evidence="2">
    <location>
        <begin position="40"/>
        <end position="62"/>
    </location>
</feature>
<dbReference type="GO" id="GO:0005886">
    <property type="term" value="C:plasma membrane"/>
    <property type="evidence" value="ECO:0007669"/>
    <property type="project" value="InterPro"/>
</dbReference>
<dbReference type="InterPro" id="IPR010664">
    <property type="entry name" value="LipoPS_assembly_LptC-rel"/>
</dbReference>
<dbReference type="Gene3D" id="2.60.450.10">
    <property type="entry name" value="Lipopolysaccharide (LPS) transport protein A like domain"/>
    <property type="match status" value="1"/>
</dbReference>
<dbReference type="NCBIfam" id="TIGR04409">
    <property type="entry name" value="LptC_YrbK"/>
    <property type="match status" value="1"/>
</dbReference>
<organism evidence="3 4">
    <name type="scientific">Rhizobium loti</name>
    <name type="common">Mesorhizobium loti</name>
    <dbReference type="NCBI Taxonomy" id="381"/>
    <lineage>
        <taxon>Bacteria</taxon>
        <taxon>Pseudomonadati</taxon>
        <taxon>Pseudomonadota</taxon>
        <taxon>Alphaproteobacteria</taxon>
        <taxon>Hyphomicrobiales</taxon>
        <taxon>Phyllobacteriaceae</taxon>
        <taxon>Mesorhizobium</taxon>
    </lineage>
</organism>
<dbReference type="GO" id="GO:0015221">
    <property type="term" value="F:lipopolysaccharide transmembrane transporter activity"/>
    <property type="evidence" value="ECO:0007669"/>
    <property type="project" value="InterPro"/>
</dbReference>
<name>A0A101KTU1_RHILI</name>
<dbReference type="EMBL" id="LPWA01000102">
    <property type="protein sequence ID" value="KUM26779.1"/>
    <property type="molecule type" value="Genomic_DNA"/>
</dbReference>
<dbReference type="AlphaFoldDB" id="A0A101KTU1"/>
<evidence type="ECO:0000313" key="4">
    <source>
        <dbReference type="Proteomes" id="UP000053176"/>
    </source>
</evidence>